<dbReference type="Proteomes" id="UP001162162">
    <property type="component" value="Unassembled WGS sequence"/>
</dbReference>
<name>A0AAV8Z6X3_9CUCU</name>
<dbReference type="InterPro" id="IPR023457">
    <property type="entry name" value="Met-tRNA_synth_2"/>
</dbReference>
<gene>
    <name evidence="4" type="ORF">NQ318_011566</name>
</gene>
<evidence type="ECO:0000256" key="2">
    <source>
        <dbReference type="ARBA" id="ARBA00030331"/>
    </source>
</evidence>
<comment type="caution">
    <text evidence="4">The sequence shown here is derived from an EMBL/GenBank/DDBJ whole genome shotgun (WGS) entry which is preliminary data.</text>
</comment>
<dbReference type="Gene3D" id="1.10.730.10">
    <property type="entry name" value="Isoleucyl-tRNA Synthetase, Domain 1"/>
    <property type="match status" value="1"/>
</dbReference>
<evidence type="ECO:0000313" key="4">
    <source>
        <dbReference type="EMBL" id="KAJ8959833.1"/>
    </source>
</evidence>
<dbReference type="InterPro" id="IPR009080">
    <property type="entry name" value="tRNAsynth_Ia_anticodon-bd"/>
</dbReference>
<dbReference type="EMBL" id="JAPWTK010000011">
    <property type="protein sequence ID" value="KAJ8959833.1"/>
    <property type="molecule type" value="Genomic_DNA"/>
</dbReference>
<dbReference type="Pfam" id="PF19303">
    <property type="entry name" value="Anticodon_3"/>
    <property type="match status" value="1"/>
</dbReference>
<keyword evidence="5" id="KW-1185">Reference proteome</keyword>
<evidence type="ECO:0000256" key="1">
    <source>
        <dbReference type="ARBA" id="ARBA00026124"/>
    </source>
</evidence>
<protein>
    <recommendedName>
        <fullName evidence="1">Methionine--tRNA ligase, mitochondrial</fullName>
    </recommendedName>
    <alternativeName>
        <fullName evidence="2">Mitochondrial methionyl-tRNA synthetase</fullName>
    </alternativeName>
</protein>
<dbReference type="PANTHER" id="PTHR43326:SF1">
    <property type="entry name" value="METHIONINE--TRNA LIGASE, MITOCHONDRIAL"/>
    <property type="match status" value="1"/>
</dbReference>
<dbReference type="AlphaFoldDB" id="A0AAV8Z6X3"/>
<proteinExistence type="predicted"/>
<reference evidence="4" key="1">
    <citation type="journal article" date="2023" name="Insect Mol. Biol.">
        <title>Genome sequencing provides insights into the evolution of gene families encoding plant cell wall-degrading enzymes in longhorned beetles.</title>
        <authorList>
            <person name="Shin N.R."/>
            <person name="Okamura Y."/>
            <person name="Kirsch R."/>
            <person name="Pauchet Y."/>
        </authorList>
    </citation>
    <scope>NUCLEOTIDE SEQUENCE</scope>
    <source>
        <strain evidence="4">AMC_N1</strain>
    </source>
</reference>
<evidence type="ECO:0000313" key="5">
    <source>
        <dbReference type="Proteomes" id="UP001162162"/>
    </source>
</evidence>
<dbReference type="GO" id="GO:0005524">
    <property type="term" value="F:ATP binding"/>
    <property type="evidence" value="ECO:0007669"/>
    <property type="project" value="InterPro"/>
</dbReference>
<dbReference type="PANTHER" id="PTHR43326">
    <property type="entry name" value="METHIONYL-TRNA SYNTHETASE"/>
    <property type="match status" value="1"/>
</dbReference>
<accession>A0AAV8Z6X3</accession>
<evidence type="ECO:0000259" key="3">
    <source>
        <dbReference type="Pfam" id="PF19303"/>
    </source>
</evidence>
<feature type="domain" description="Methionyl-tRNA synthetase anticodon-binding" evidence="3">
    <location>
        <begin position="23"/>
        <end position="155"/>
    </location>
</feature>
<sequence>MFSVQLEQRVSLKFLVKLGKMFAEVYAMLEEVYGTCKGHYQDFNFYKVADAVIATLHSANLFFETLKPWELKKNPDTLNELNVVLHLALETLRVSAILLQPLIPNICGRLLDKMGVGEGERFFGDAEKLSWANEEFRERKLTPEKLVLFKRIVTEQGGKSRQDAKKV</sequence>
<dbReference type="GO" id="GO:0006431">
    <property type="term" value="P:methionyl-tRNA aminoacylation"/>
    <property type="evidence" value="ECO:0007669"/>
    <property type="project" value="TreeGrafter"/>
</dbReference>
<organism evidence="4 5">
    <name type="scientific">Aromia moschata</name>
    <dbReference type="NCBI Taxonomy" id="1265417"/>
    <lineage>
        <taxon>Eukaryota</taxon>
        <taxon>Metazoa</taxon>
        <taxon>Ecdysozoa</taxon>
        <taxon>Arthropoda</taxon>
        <taxon>Hexapoda</taxon>
        <taxon>Insecta</taxon>
        <taxon>Pterygota</taxon>
        <taxon>Neoptera</taxon>
        <taxon>Endopterygota</taxon>
        <taxon>Coleoptera</taxon>
        <taxon>Polyphaga</taxon>
        <taxon>Cucujiformia</taxon>
        <taxon>Chrysomeloidea</taxon>
        <taxon>Cerambycidae</taxon>
        <taxon>Cerambycinae</taxon>
        <taxon>Callichromatini</taxon>
        <taxon>Aromia</taxon>
    </lineage>
</organism>
<dbReference type="SUPFAM" id="SSF47323">
    <property type="entry name" value="Anticodon-binding domain of a subclass of class I aminoacyl-tRNA synthetases"/>
    <property type="match status" value="1"/>
</dbReference>
<dbReference type="InterPro" id="IPR041872">
    <property type="entry name" value="Anticodon_Met"/>
</dbReference>
<dbReference type="GO" id="GO:0004825">
    <property type="term" value="F:methionine-tRNA ligase activity"/>
    <property type="evidence" value="ECO:0007669"/>
    <property type="project" value="InterPro"/>
</dbReference>